<dbReference type="RefSeq" id="WP_115331517.1">
    <property type="nucleotide sequence ID" value="NZ_CAAAHP010000002.1"/>
</dbReference>
<dbReference type="Pfam" id="PF13116">
    <property type="entry name" value="YhdP"/>
    <property type="match status" value="1"/>
</dbReference>
<dbReference type="EMBL" id="UGOD01000001">
    <property type="protein sequence ID" value="STX51915.1"/>
    <property type="molecule type" value="Genomic_DNA"/>
</dbReference>
<keyword evidence="2" id="KW-0472">Membrane</keyword>
<evidence type="ECO:0000313" key="3">
    <source>
        <dbReference type="Proteomes" id="UP000254794"/>
    </source>
</evidence>
<dbReference type="PANTHER" id="PTHR38690:SF1">
    <property type="entry name" value="PROTEASE"/>
    <property type="match status" value="1"/>
</dbReference>
<protein>
    <submittedName>
        <fullName evidence="2">Transmembrane protein</fullName>
    </submittedName>
</protein>
<dbReference type="InterPro" id="IPR025263">
    <property type="entry name" value="YhdP_central"/>
</dbReference>
<gene>
    <name evidence="2" type="ORF">NCTC13316_02018</name>
</gene>
<sequence>MFSSLKPFLFKFFKRCWIIFAICITAVALMSSLFRALTPWAKQYKPQLEQRLTTLLGEPVTIQRMETGWFWFEPVIKLKNINVQSAHKIIHLKKLLVGINLFESLRHWQLQPGILYVEDLNLTLRQLNDQWQVEGLTNINKDNTVLSNVAHAPILAWILEQKKIIIKNLNLQVYLHDKTLLPLRHFNLTITNNSGQYAIKGNAYLAQKPLTSFELLAKMQLDPYKLNKAQGQAFFAVKHLQLTQWDVFLPQSRTQIKNGKANLLLWLDWQTGHIKQIQSKIELKKLAWLDKQTQVEQNLPYFTANLALKPTELGWQLAGNNIKMQLEDVKWPANEFLIDYKCNEQIFDIYVKNLILESLLHIVPNWPNRFNPILAVMPHGFLQDTRLTLKNSEPILLLTKFNHLGWVAQKSIPGLQNLAGYLYWTPNEGSLKLDSQQLTLNFLTKPSIELSQLNSSFNWEALAKGLQVNLEHFILTRPDLKVKAKGNISSITKQSTGQIDLKAQVVAEHAEQWLQYLPAKYMKHKLDLWLKQDIKQIKQMIAEMSIHGLASDFPFDGKSGEFTIKSYLDGMDLRFAPHWPLLTDIQGYLTINKRLLAANIKQAKTTNNIIIKDANLQIPDIGLDKEALLVRTTINTTADKALAYVHSSPLKQKLSALKILQMTGDLGLDLQLELPFYTLPGHDHALVLGNLVFNKDQVAVNHIINNIKLDNLEGSLQFDEKGILNSGLNATIMNYPINLIIQSVRNPNPYTEIKIKATTTSDVLREKFKLPWLSLLEGEVNLEGILTLTNDPNDLDHLQIKTSLLGMAINLPSPVGKAASALAPLTIDVNFNPQKALRLRIAYDNKLNSDLWFSWLNNQFLLERGEIRLGQGQAFWRERLGVQIIGALDTFNLEQWKNALSNIPFHNKSTNSISVNSINLLLKQAVFGSQRYPKLKIEATKVNSNEWAIRLNQQKIAAKLRYQLRENNLSGTITRLKLEKPATTRSNHLSSIRIKQIPNLDLIIEQLQFSNLNLGRAAIKAIVKNNVLHVNNFNLKTPEYILQAQGDWQQTAKSNLTSMQGSIHVNNLAQALHRFKMSPAVEAHQGKLNFKGHWPGGFQDFSLQHLKADLSIYFKNGRITNLSPETEEKLGVGKLLSVLSLQTIPRRLKLDFSDLAQDGYSFDEFRGMFEIHDGIMSTEQSHIDGPVAYASMKGNLDIINQRYNLDLEIVPHITASLPIVATIAGGPVIGMATWVASKIINHGMQKISGYTYKISGSWKSPIVEQKSIKKVNLASNKWLRQS</sequence>
<accession>A0A378JL09</accession>
<reference evidence="2 3" key="1">
    <citation type="submission" date="2018-06" db="EMBL/GenBank/DDBJ databases">
        <authorList>
            <consortium name="Pathogen Informatics"/>
            <person name="Doyle S."/>
        </authorList>
    </citation>
    <scope>NUCLEOTIDE SEQUENCE [LARGE SCALE GENOMIC DNA]</scope>
    <source>
        <strain evidence="2 3">NCTC13316</strain>
    </source>
</reference>
<dbReference type="PANTHER" id="PTHR38690">
    <property type="entry name" value="PROTEASE-RELATED"/>
    <property type="match status" value="1"/>
</dbReference>
<proteinExistence type="predicted"/>
<keyword evidence="2" id="KW-0812">Transmembrane</keyword>
<feature type="domain" description="YhdP central" evidence="1">
    <location>
        <begin position="8"/>
        <end position="1263"/>
    </location>
</feature>
<organism evidence="2 3">
    <name type="scientific">Legionella busanensis</name>
    <dbReference type="NCBI Taxonomy" id="190655"/>
    <lineage>
        <taxon>Bacteria</taxon>
        <taxon>Pseudomonadati</taxon>
        <taxon>Pseudomonadota</taxon>
        <taxon>Gammaproteobacteria</taxon>
        <taxon>Legionellales</taxon>
        <taxon>Legionellaceae</taxon>
        <taxon>Legionella</taxon>
    </lineage>
</organism>
<dbReference type="NCBIfam" id="TIGR02099">
    <property type="entry name" value="YhdP family protein"/>
    <property type="match status" value="1"/>
</dbReference>
<name>A0A378JL09_9GAMM</name>
<dbReference type="Proteomes" id="UP000254794">
    <property type="component" value="Unassembled WGS sequence"/>
</dbReference>
<evidence type="ECO:0000259" key="1">
    <source>
        <dbReference type="Pfam" id="PF13116"/>
    </source>
</evidence>
<evidence type="ECO:0000313" key="2">
    <source>
        <dbReference type="EMBL" id="STX51915.1"/>
    </source>
</evidence>
<dbReference type="InterPro" id="IPR011836">
    <property type="entry name" value="YhdP"/>
</dbReference>
<keyword evidence="3" id="KW-1185">Reference proteome</keyword>